<gene>
    <name evidence="2" type="ORF">F8M49_21385</name>
</gene>
<evidence type="ECO:0000313" key="2">
    <source>
        <dbReference type="EMBL" id="MDV2477270.1"/>
    </source>
</evidence>
<reference evidence="2 3" key="1">
    <citation type="submission" date="2019-10" db="EMBL/GenBank/DDBJ databases">
        <title>Draft Genome Assembly of Rhodococcus zopfii DSM44189.</title>
        <authorList>
            <person name="Sutton J.M."/>
            <person name="Akob D.M."/>
            <person name="Bushman T.J."/>
        </authorList>
    </citation>
    <scope>NUCLEOTIDE SEQUENCE [LARGE SCALE GENOMIC DNA]</scope>
    <source>
        <strain evidence="2 3">DSM 44189</strain>
    </source>
</reference>
<organism evidence="2 3">
    <name type="scientific">Rhodococcus zopfii</name>
    <dbReference type="NCBI Taxonomy" id="43772"/>
    <lineage>
        <taxon>Bacteria</taxon>
        <taxon>Bacillati</taxon>
        <taxon>Actinomycetota</taxon>
        <taxon>Actinomycetes</taxon>
        <taxon>Mycobacteriales</taxon>
        <taxon>Nocardiaceae</taxon>
        <taxon>Rhodococcus</taxon>
    </lineage>
</organism>
<proteinExistence type="predicted"/>
<feature type="region of interest" description="Disordered" evidence="1">
    <location>
        <begin position="130"/>
        <end position="153"/>
    </location>
</feature>
<comment type="caution">
    <text evidence="2">The sequence shown here is derived from an EMBL/GenBank/DDBJ whole genome shotgun (WGS) entry which is preliminary data.</text>
</comment>
<keyword evidence="3" id="KW-1185">Reference proteome</keyword>
<dbReference type="Proteomes" id="UP001275440">
    <property type="component" value="Unassembled WGS sequence"/>
</dbReference>
<accession>A0ABU3WTC7</accession>
<name>A0ABU3WTC7_9NOCA</name>
<evidence type="ECO:0000256" key="1">
    <source>
        <dbReference type="SAM" id="MobiDB-lite"/>
    </source>
</evidence>
<protein>
    <submittedName>
        <fullName evidence="2">Uncharacterized protein</fullName>
    </submittedName>
</protein>
<dbReference type="EMBL" id="WBMO01000003">
    <property type="protein sequence ID" value="MDV2477270.1"/>
    <property type="molecule type" value="Genomic_DNA"/>
</dbReference>
<sequence>MQATRSLTYSAPSRQPPGLVRLREDAARGHDDTERQWQRALHSAAAFAPAAGIERLPIDDELDLIEDSVVADPSRWARPGGASDERILHALLVLARTARTRSLDIDVRRLAVSSAVAASTVSRRLRVLADEGMGHPTSTGGRHSGSPLGTEAS</sequence>
<evidence type="ECO:0000313" key="3">
    <source>
        <dbReference type="Proteomes" id="UP001275440"/>
    </source>
</evidence>